<feature type="chain" id="PRO_5016411537" description="Outer membrane protein with beta-barrel domain" evidence="1">
    <location>
        <begin position="24"/>
        <end position="251"/>
    </location>
</feature>
<dbReference type="RefSeq" id="WP_146201656.1">
    <property type="nucleotide sequence ID" value="NZ_QGDO01000002.1"/>
</dbReference>
<accession>A0A315ZB52</accession>
<name>A0A315ZB52_SEDFL</name>
<keyword evidence="1" id="KW-0732">Signal</keyword>
<dbReference type="EMBL" id="QGDO01000002">
    <property type="protein sequence ID" value="PWJ42805.1"/>
    <property type="molecule type" value="Genomic_DNA"/>
</dbReference>
<dbReference type="SUPFAM" id="SSF56935">
    <property type="entry name" value="Porins"/>
    <property type="match status" value="1"/>
</dbReference>
<dbReference type="AlphaFoldDB" id="A0A315ZB52"/>
<gene>
    <name evidence="2" type="ORF">BC781_102351</name>
</gene>
<organism evidence="2 3">
    <name type="scientific">Sediminitomix flava</name>
    <dbReference type="NCBI Taxonomy" id="379075"/>
    <lineage>
        <taxon>Bacteria</taxon>
        <taxon>Pseudomonadati</taxon>
        <taxon>Bacteroidota</taxon>
        <taxon>Cytophagia</taxon>
        <taxon>Cytophagales</taxon>
        <taxon>Flammeovirgaceae</taxon>
        <taxon>Sediminitomix</taxon>
    </lineage>
</organism>
<dbReference type="OrthoDB" id="9922at2"/>
<dbReference type="Gene3D" id="2.40.160.60">
    <property type="entry name" value="Outer membrane protein transport protein (OMPP1/FadL/TodX)"/>
    <property type="match status" value="1"/>
</dbReference>
<comment type="caution">
    <text evidence="2">The sequence shown here is derived from an EMBL/GenBank/DDBJ whole genome shotgun (WGS) entry which is preliminary data.</text>
</comment>
<protein>
    <recommendedName>
        <fullName evidence="4">Outer membrane protein with beta-barrel domain</fullName>
    </recommendedName>
</protein>
<dbReference type="Proteomes" id="UP000245535">
    <property type="component" value="Unassembled WGS sequence"/>
</dbReference>
<keyword evidence="3" id="KW-1185">Reference proteome</keyword>
<evidence type="ECO:0000313" key="2">
    <source>
        <dbReference type="EMBL" id="PWJ42805.1"/>
    </source>
</evidence>
<evidence type="ECO:0000256" key="1">
    <source>
        <dbReference type="SAM" id="SignalP"/>
    </source>
</evidence>
<evidence type="ECO:0000313" key="3">
    <source>
        <dbReference type="Proteomes" id="UP000245535"/>
    </source>
</evidence>
<proteinExistence type="predicted"/>
<reference evidence="2 3" key="1">
    <citation type="submission" date="2018-03" db="EMBL/GenBank/DDBJ databases">
        <title>Genomic Encyclopedia of Archaeal and Bacterial Type Strains, Phase II (KMG-II): from individual species to whole genera.</title>
        <authorList>
            <person name="Goeker M."/>
        </authorList>
    </citation>
    <scope>NUCLEOTIDE SEQUENCE [LARGE SCALE GENOMIC DNA]</scope>
    <source>
        <strain evidence="2 3">DSM 28229</strain>
    </source>
</reference>
<sequence>MKLRYKVIFAFLFMPFASQQLMAQEEVVEQDSVQATLEISEDTKAFIEAEGLESKDSYLNQRIGEPQVQVEMGTSVGSMWGGGTFTNNYVAPTVGLEVSPRMSVDISVGYSYNTMNGFAPYYPFEVEGQEVSNNMQGHTIATRVGVNYKVNERLDVSAHVFYAQNQMNSGAPYRDGNMKGFDVSMQYKVNDNITIGGRFMYAEGNGMMPGYGYGMYGRPYGMYGGFGGFGGSPFNNRFGGGYGFGSPFFPY</sequence>
<feature type="signal peptide" evidence="1">
    <location>
        <begin position="1"/>
        <end position="23"/>
    </location>
</feature>
<evidence type="ECO:0008006" key="4">
    <source>
        <dbReference type="Google" id="ProtNLM"/>
    </source>
</evidence>